<reference evidence="2" key="1">
    <citation type="submission" date="2023-10" db="EMBL/GenBank/DDBJ databases">
        <authorList>
            <person name="Chen Y."/>
            <person name="Shah S."/>
            <person name="Dougan E. K."/>
            <person name="Thang M."/>
            <person name="Chan C."/>
        </authorList>
    </citation>
    <scope>NUCLEOTIDE SEQUENCE [LARGE SCALE GENOMIC DNA]</scope>
</reference>
<feature type="compositionally biased region" description="Basic residues" evidence="1">
    <location>
        <begin position="66"/>
        <end position="84"/>
    </location>
</feature>
<dbReference type="EMBL" id="CAUYUJ010008989">
    <property type="protein sequence ID" value="CAK0825538.1"/>
    <property type="molecule type" value="Genomic_DNA"/>
</dbReference>
<feature type="non-terminal residue" evidence="2">
    <location>
        <position position="100"/>
    </location>
</feature>
<comment type="caution">
    <text evidence="2">The sequence shown here is derived from an EMBL/GenBank/DDBJ whole genome shotgun (WGS) entry which is preliminary data.</text>
</comment>
<evidence type="ECO:0000313" key="3">
    <source>
        <dbReference type="Proteomes" id="UP001189429"/>
    </source>
</evidence>
<sequence>MPRARAGAPRARGQRRCTGLPSMPTSAPERLAPAGPPSRSPSVLRPDAVVGPGSARPPRGLDRGPLRRPCHSSGRVIRRSRRRRVASERGPGGPRRRRAR</sequence>
<name>A0ABN9S1S7_9DINO</name>
<protein>
    <submittedName>
        <fullName evidence="2">Uncharacterized protein</fullName>
    </submittedName>
</protein>
<evidence type="ECO:0000256" key="1">
    <source>
        <dbReference type="SAM" id="MobiDB-lite"/>
    </source>
</evidence>
<keyword evidence="3" id="KW-1185">Reference proteome</keyword>
<gene>
    <name evidence="2" type="ORF">PCOR1329_LOCUS25642</name>
</gene>
<feature type="region of interest" description="Disordered" evidence="1">
    <location>
        <begin position="1"/>
        <end position="100"/>
    </location>
</feature>
<accession>A0ABN9S1S7</accession>
<dbReference type="Proteomes" id="UP001189429">
    <property type="component" value="Unassembled WGS sequence"/>
</dbReference>
<proteinExistence type="predicted"/>
<organism evidence="2 3">
    <name type="scientific">Prorocentrum cordatum</name>
    <dbReference type="NCBI Taxonomy" id="2364126"/>
    <lineage>
        <taxon>Eukaryota</taxon>
        <taxon>Sar</taxon>
        <taxon>Alveolata</taxon>
        <taxon>Dinophyceae</taxon>
        <taxon>Prorocentrales</taxon>
        <taxon>Prorocentraceae</taxon>
        <taxon>Prorocentrum</taxon>
    </lineage>
</organism>
<evidence type="ECO:0000313" key="2">
    <source>
        <dbReference type="EMBL" id="CAK0825538.1"/>
    </source>
</evidence>
<feature type="compositionally biased region" description="Low complexity" evidence="1">
    <location>
        <begin position="1"/>
        <end position="11"/>
    </location>
</feature>